<dbReference type="Proteomes" id="UP000250140">
    <property type="component" value="Unassembled WGS sequence"/>
</dbReference>
<feature type="region of interest" description="Disordered" evidence="17">
    <location>
        <begin position="1"/>
        <end position="100"/>
    </location>
</feature>
<dbReference type="OrthoDB" id="75724at2759"/>
<protein>
    <recommendedName>
        <fullName evidence="4 16">Phosphatidylinositol transfer protein SFH5</fullName>
        <shortName evidence="16">PITP SFH5</shortName>
    </recommendedName>
</protein>
<gene>
    <name evidence="19" type="ORF">AOQ84DRAFT_354748</name>
</gene>
<evidence type="ECO:0000256" key="5">
    <source>
        <dbReference type="ARBA" id="ARBA00022448"/>
    </source>
</evidence>
<evidence type="ECO:0000256" key="10">
    <source>
        <dbReference type="ARBA" id="ARBA00022848"/>
    </source>
</evidence>
<dbReference type="InterPro" id="IPR001251">
    <property type="entry name" value="CRAL-TRIO_dom"/>
</dbReference>
<dbReference type="GO" id="GO:0043001">
    <property type="term" value="P:Golgi to plasma membrane protein transport"/>
    <property type="evidence" value="ECO:0007669"/>
    <property type="project" value="TreeGrafter"/>
</dbReference>
<organism evidence="19 20">
    <name type="scientific">Glonium stellatum</name>
    <dbReference type="NCBI Taxonomy" id="574774"/>
    <lineage>
        <taxon>Eukaryota</taxon>
        <taxon>Fungi</taxon>
        <taxon>Dikarya</taxon>
        <taxon>Ascomycota</taxon>
        <taxon>Pezizomycotina</taxon>
        <taxon>Dothideomycetes</taxon>
        <taxon>Pleosporomycetidae</taxon>
        <taxon>Gloniales</taxon>
        <taxon>Gloniaceae</taxon>
        <taxon>Glonium</taxon>
    </lineage>
</organism>
<comment type="cofactor">
    <cofactor evidence="1">
        <name>heme b</name>
        <dbReference type="ChEBI" id="CHEBI:60344"/>
    </cofactor>
</comment>
<dbReference type="InterPro" id="IPR011074">
    <property type="entry name" value="CRAL/TRIO_N_dom"/>
</dbReference>
<evidence type="ECO:0000256" key="8">
    <source>
        <dbReference type="ARBA" id="ARBA00022723"/>
    </source>
</evidence>
<reference evidence="19 20" key="1">
    <citation type="journal article" date="2016" name="Nat. Commun.">
        <title>Ectomycorrhizal ecology is imprinted in the genome of the dominant symbiotic fungus Cenococcum geophilum.</title>
        <authorList>
            <consortium name="DOE Joint Genome Institute"/>
            <person name="Peter M."/>
            <person name="Kohler A."/>
            <person name="Ohm R.A."/>
            <person name="Kuo A."/>
            <person name="Krutzmann J."/>
            <person name="Morin E."/>
            <person name="Arend M."/>
            <person name="Barry K.W."/>
            <person name="Binder M."/>
            <person name="Choi C."/>
            <person name="Clum A."/>
            <person name="Copeland A."/>
            <person name="Grisel N."/>
            <person name="Haridas S."/>
            <person name="Kipfer T."/>
            <person name="LaButti K."/>
            <person name="Lindquist E."/>
            <person name="Lipzen A."/>
            <person name="Maire R."/>
            <person name="Meier B."/>
            <person name="Mihaltcheva S."/>
            <person name="Molinier V."/>
            <person name="Murat C."/>
            <person name="Poggeler S."/>
            <person name="Quandt C.A."/>
            <person name="Sperisen C."/>
            <person name="Tritt A."/>
            <person name="Tisserant E."/>
            <person name="Crous P.W."/>
            <person name="Henrissat B."/>
            <person name="Nehls U."/>
            <person name="Egli S."/>
            <person name="Spatafora J.W."/>
            <person name="Grigoriev I.V."/>
            <person name="Martin F.M."/>
        </authorList>
    </citation>
    <scope>NUCLEOTIDE SEQUENCE [LARGE SCALE GENOMIC DNA]</scope>
    <source>
        <strain evidence="19 20">CBS 207.34</strain>
    </source>
</reference>
<keyword evidence="20" id="KW-1185">Reference proteome</keyword>
<dbReference type="Pfam" id="PF03765">
    <property type="entry name" value="CRAL_TRIO_N"/>
    <property type="match status" value="1"/>
</dbReference>
<keyword evidence="7" id="KW-0349">Heme</keyword>
<dbReference type="GO" id="GO:0005829">
    <property type="term" value="C:cytosol"/>
    <property type="evidence" value="ECO:0007669"/>
    <property type="project" value="TreeGrafter"/>
</dbReference>
<sequence>MSAAKENTPTEPSAAPAVSQNPETSEAATATLTPAPESTAEPTTEAKPTAEAPASEAKVAQVPIEANIAPAPTDTKEPTPAPTKIETPTTSEPSWPELKDDHPLSKLLAELPQIIKDADYNEVYGIELGPTKPFHTNLILQKFLRANSNDLEKAKEQLLATLEWRKEFQPLKAKEESFDKGRFAGLGYVMVLESVPESTNKTDVATFNIYGAVKDNKAAFGDLDGFIRWRVGLMELGIEKLGLNKATKPIPNFGEGPDPYQGIQIHDYLSVSFLRMDPNAKTASKKTIETFQKYYPETLSRKFFVNVPVVMGWLFSAMKLFVAKETVKKFTVLSYGEQLANELGPEVPTVYGGKGETLENVGETLKLE</sequence>
<evidence type="ECO:0000256" key="15">
    <source>
        <dbReference type="ARBA" id="ARBA00024180"/>
    </source>
</evidence>
<evidence type="ECO:0000259" key="18">
    <source>
        <dbReference type="PROSITE" id="PS50191"/>
    </source>
</evidence>
<dbReference type="SMART" id="SM00516">
    <property type="entry name" value="SEC14"/>
    <property type="match status" value="1"/>
</dbReference>
<comment type="subcellular location">
    <subcellularLocation>
        <location evidence="16">Cytoplasm</location>
    </subcellularLocation>
    <subcellularLocation>
        <location evidence="2 16">Endoplasmic reticulum membrane</location>
        <topology evidence="2 16">Peripheral membrane protein</topology>
    </subcellularLocation>
    <subcellularLocation>
        <location evidence="16">Microsome membrane</location>
        <topology evidence="16">Peripheral membrane protein</topology>
    </subcellularLocation>
</comment>
<evidence type="ECO:0000313" key="19">
    <source>
        <dbReference type="EMBL" id="OCL07902.1"/>
    </source>
</evidence>
<dbReference type="SUPFAM" id="SSF46938">
    <property type="entry name" value="CRAL/TRIO N-terminal domain"/>
    <property type="match status" value="1"/>
</dbReference>
<proteinExistence type="inferred from homology"/>
<keyword evidence="11" id="KW-0408">Iron</keyword>
<dbReference type="CDD" id="cd00170">
    <property type="entry name" value="SEC14"/>
    <property type="match status" value="1"/>
</dbReference>
<dbReference type="PROSITE" id="PS50191">
    <property type="entry name" value="CRAL_TRIO"/>
    <property type="match status" value="1"/>
</dbReference>
<evidence type="ECO:0000256" key="16">
    <source>
        <dbReference type="RuleBase" id="RU367059"/>
    </source>
</evidence>
<feature type="compositionally biased region" description="Polar residues" evidence="17">
    <location>
        <begin position="1"/>
        <end position="11"/>
    </location>
</feature>
<keyword evidence="6 16" id="KW-0963">Cytoplasm</keyword>
<evidence type="ECO:0000256" key="6">
    <source>
        <dbReference type="ARBA" id="ARBA00022490"/>
    </source>
</evidence>
<dbReference type="SUPFAM" id="SSF52087">
    <property type="entry name" value="CRAL/TRIO domain"/>
    <property type="match status" value="1"/>
</dbReference>
<feature type="compositionally biased region" description="Low complexity" evidence="17">
    <location>
        <begin position="22"/>
        <end position="57"/>
    </location>
</feature>
<evidence type="ECO:0000313" key="20">
    <source>
        <dbReference type="Proteomes" id="UP000250140"/>
    </source>
</evidence>
<accession>A0A8E2EZR5</accession>
<dbReference type="GO" id="GO:0032541">
    <property type="term" value="C:cortical endoplasmic reticulum"/>
    <property type="evidence" value="ECO:0007669"/>
    <property type="project" value="TreeGrafter"/>
</dbReference>
<evidence type="ECO:0000256" key="17">
    <source>
        <dbReference type="SAM" id="MobiDB-lite"/>
    </source>
</evidence>
<comment type="function">
    <text evidence="15">Non-classical phosphatidylinositol (PtdIns) transfer protein (PITP), which exhibits PtdIns-binding/transfer activity in the absence of detectable PtdCho-binding/transfer activity. Regulates PtdIns(4,5)P2 homeostasis at the plasma membrane. Heme-binding protein that may play a role in organic oxidant-induced stress responses.</text>
</comment>
<evidence type="ECO:0000256" key="14">
    <source>
        <dbReference type="ARBA" id="ARBA00024146"/>
    </source>
</evidence>
<keyword evidence="9 16" id="KW-0256">Endoplasmic reticulum</keyword>
<comment type="catalytic activity">
    <reaction evidence="14">
        <text>a 1,2-diacyl-sn-glycero-3-phospho-(1D-myo-inositol)(in) = a 1,2-diacyl-sn-glycero-3-phospho-(1D-myo-inositol)(out)</text>
        <dbReference type="Rhea" id="RHEA:38691"/>
        <dbReference type="ChEBI" id="CHEBI:57880"/>
    </reaction>
    <physiologicalReaction direction="left-to-right" evidence="14">
        <dbReference type="Rhea" id="RHEA:38692"/>
    </physiologicalReaction>
</comment>
<dbReference type="Gene3D" id="3.40.525.10">
    <property type="entry name" value="CRAL-TRIO lipid binding domain"/>
    <property type="match status" value="1"/>
</dbReference>
<evidence type="ECO:0000256" key="2">
    <source>
        <dbReference type="ARBA" id="ARBA00004406"/>
    </source>
</evidence>
<evidence type="ECO:0000256" key="3">
    <source>
        <dbReference type="ARBA" id="ARBA00006667"/>
    </source>
</evidence>
<keyword evidence="5 16" id="KW-0813">Transport</keyword>
<evidence type="ECO:0000256" key="7">
    <source>
        <dbReference type="ARBA" id="ARBA00022617"/>
    </source>
</evidence>
<dbReference type="GO" id="GO:0005789">
    <property type="term" value="C:endoplasmic reticulum membrane"/>
    <property type="evidence" value="ECO:0007669"/>
    <property type="project" value="UniProtKB-SubCell"/>
</dbReference>
<keyword evidence="8" id="KW-0479">Metal-binding</keyword>
<dbReference type="GO" id="GO:0005886">
    <property type="term" value="C:plasma membrane"/>
    <property type="evidence" value="ECO:0007669"/>
    <property type="project" value="TreeGrafter"/>
</dbReference>
<dbReference type="PANTHER" id="PTHR47669">
    <property type="entry name" value="PHOSPHATIDYLINOSITOL TRANSFER PROTEIN SFH5"/>
    <property type="match status" value="1"/>
</dbReference>
<dbReference type="GO" id="GO:0046872">
    <property type="term" value="F:metal ion binding"/>
    <property type="evidence" value="ECO:0007669"/>
    <property type="project" value="UniProtKB-KW"/>
</dbReference>
<keyword evidence="13 16" id="KW-0472">Membrane</keyword>
<evidence type="ECO:0000256" key="13">
    <source>
        <dbReference type="ARBA" id="ARBA00023136"/>
    </source>
</evidence>
<dbReference type="FunFam" id="3.40.525.10:FF:000018">
    <property type="entry name" value="Phosphatidylinositol transfer protein SFH5"/>
    <property type="match status" value="1"/>
</dbReference>
<dbReference type="GO" id="GO:0008526">
    <property type="term" value="F:phosphatidylinositol transfer activity"/>
    <property type="evidence" value="ECO:0007669"/>
    <property type="project" value="UniProtKB-UniRule"/>
</dbReference>
<keyword evidence="12 16" id="KW-0445">Lipid transport</keyword>
<evidence type="ECO:0000256" key="11">
    <source>
        <dbReference type="ARBA" id="ARBA00023004"/>
    </source>
</evidence>
<dbReference type="InterPro" id="IPR036273">
    <property type="entry name" value="CRAL/TRIO_N_dom_sf"/>
</dbReference>
<dbReference type="PANTHER" id="PTHR47669:SF1">
    <property type="entry name" value="PHOSPHATIDYLINOSITOL TRANSFER PROTEIN SFH5"/>
    <property type="match status" value="1"/>
</dbReference>
<name>A0A8E2EZR5_9PEZI</name>
<evidence type="ECO:0000256" key="12">
    <source>
        <dbReference type="ARBA" id="ARBA00023055"/>
    </source>
</evidence>
<evidence type="ECO:0000256" key="4">
    <source>
        <dbReference type="ARBA" id="ARBA00018320"/>
    </source>
</evidence>
<dbReference type="GO" id="GO:0017157">
    <property type="term" value="P:regulation of exocytosis"/>
    <property type="evidence" value="ECO:0007669"/>
    <property type="project" value="TreeGrafter"/>
</dbReference>
<evidence type="ECO:0000256" key="1">
    <source>
        <dbReference type="ARBA" id="ARBA00001970"/>
    </source>
</evidence>
<keyword evidence="10 16" id="KW-0492">Microsome</keyword>
<comment type="similarity">
    <text evidence="3 16">Belongs to the SFH5 family.</text>
</comment>
<dbReference type="InterPro" id="IPR036865">
    <property type="entry name" value="CRAL-TRIO_dom_sf"/>
</dbReference>
<dbReference type="InterPro" id="IPR042938">
    <property type="entry name" value="Sfh5"/>
</dbReference>
<dbReference type="AlphaFoldDB" id="A0A8E2EZR5"/>
<dbReference type="Pfam" id="PF00650">
    <property type="entry name" value="CRAL_TRIO"/>
    <property type="match status" value="1"/>
</dbReference>
<feature type="domain" description="CRAL-TRIO" evidence="18">
    <location>
        <begin position="226"/>
        <end position="359"/>
    </location>
</feature>
<evidence type="ECO:0000256" key="9">
    <source>
        <dbReference type="ARBA" id="ARBA00022824"/>
    </source>
</evidence>
<dbReference type="EMBL" id="KV749765">
    <property type="protein sequence ID" value="OCL07902.1"/>
    <property type="molecule type" value="Genomic_DNA"/>
</dbReference>